<dbReference type="AlphaFoldDB" id="A0A1I2E2M3"/>
<gene>
    <name evidence="1" type="ORF">SAMN05216167_1213</name>
</gene>
<dbReference type="PROSITE" id="PS51257">
    <property type="entry name" value="PROKAR_LIPOPROTEIN"/>
    <property type="match status" value="1"/>
</dbReference>
<name>A0A1I2E2M3_9BACT</name>
<proteinExistence type="predicted"/>
<evidence type="ECO:0000313" key="1">
    <source>
        <dbReference type="EMBL" id="SFE87124.1"/>
    </source>
</evidence>
<accession>A0A1I2E2M3</accession>
<protein>
    <submittedName>
        <fullName evidence="1">Uncharacterized protein</fullName>
    </submittedName>
</protein>
<reference evidence="1 2" key="1">
    <citation type="submission" date="2016-10" db="EMBL/GenBank/DDBJ databases">
        <authorList>
            <person name="de Groot N.N."/>
        </authorList>
    </citation>
    <scope>NUCLEOTIDE SEQUENCE [LARGE SCALE GENOMIC DNA]</scope>
    <source>
        <strain evidence="1 2">DSM 26130</strain>
    </source>
</reference>
<dbReference type="RefSeq" id="WP_093833057.1">
    <property type="nucleotide sequence ID" value="NZ_FOLQ01000021.1"/>
</dbReference>
<evidence type="ECO:0000313" key="2">
    <source>
        <dbReference type="Proteomes" id="UP000198598"/>
    </source>
</evidence>
<dbReference type="EMBL" id="FOLQ01000021">
    <property type="protein sequence ID" value="SFE87124.1"/>
    <property type="molecule type" value="Genomic_DNA"/>
</dbReference>
<dbReference type="Proteomes" id="UP000198598">
    <property type="component" value="Unassembled WGS sequence"/>
</dbReference>
<dbReference type="OrthoDB" id="959919at2"/>
<keyword evidence="2" id="KW-1185">Reference proteome</keyword>
<sequence>MKKLLLVSFFVSLYACRPRAPIAPIQPVQPTVNPVIPTQPSSPATTIDGPAGRYLVTTYIVAGDTLHTANKAGFPIKSKLDIDSFALVIKQTGGDQYTITYSYYHNPTGEVPTYTRKVTGSVLNDYYYRLTATDAQAGTVFDSKLSRVNKQFYQRTVGGGIVIPLKGSSSPLNQTTDKEVILVAVPQG</sequence>
<organism evidence="1 2">
    <name type="scientific">Spirosoma endophyticum</name>
    <dbReference type="NCBI Taxonomy" id="662367"/>
    <lineage>
        <taxon>Bacteria</taxon>
        <taxon>Pseudomonadati</taxon>
        <taxon>Bacteroidota</taxon>
        <taxon>Cytophagia</taxon>
        <taxon>Cytophagales</taxon>
        <taxon>Cytophagaceae</taxon>
        <taxon>Spirosoma</taxon>
    </lineage>
</organism>